<dbReference type="CDD" id="cd05398">
    <property type="entry name" value="NT_ClassII-CCAase"/>
    <property type="match status" value="1"/>
</dbReference>
<comment type="similarity">
    <text evidence="8">Belongs to the tRNA nucleotidyltransferase/poly(A) polymerase family.</text>
</comment>
<keyword evidence="2 8" id="KW-0808">Transferase</keyword>
<dbReference type="Pfam" id="PF01743">
    <property type="entry name" value="PolyA_pol"/>
    <property type="match status" value="1"/>
</dbReference>
<dbReference type="EMBL" id="CP132449">
    <property type="protein sequence ID" value="WNY64316.1"/>
    <property type="molecule type" value="Genomic_DNA"/>
</dbReference>
<evidence type="ECO:0000256" key="7">
    <source>
        <dbReference type="ARBA" id="ARBA00022842"/>
    </source>
</evidence>
<reference evidence="11" key="1">
    <citation type="submission" date="2023-07" db="EMBL/GenBank/DDBJ databases">
        <title>Genome sequencing of multiple Borrelia sensu lato isolates.</title>
        <authorList>
            <person name="Mongodin E.F."/>
            <person name="Rudenko N."/>
            <person name="Fraser C.M."/>
            <person name="Schutzer S."/>
            <person name="Luft B."/>
            <person name="Morgan R."/>
            <person name="Chastens S."/>
            <person name="Qiu W."/>
        </authorList>
    </citation>
    <scope>NUCLEOTIDE SEQUENCE [LARGE SCALE GENOMIC DNA]</scope>
    <source>
        <strain evidence="11">SCW30h</strain>
    </source>
</reference>
<feature type="domain" description="Poly A polymerase head" evidence="9">
    <location>
        <begin position="24"/>
        <end position="146"/>
    </location>
</feature>
<keyword evidence="7" id="KW-0460">Magnesium</keyword>
<keyword evidence="3" id="KW-0819">tRNA processing</keyword>
<dbReference type="Gene3D" id="3.30.460.10">
    <property type="entry name" value="Beta Polymerase, domain 2"/>
    <property type="match status" value="1"/>
</dbReference>
<evidence type="ECO:0000256" key="8">
    <source>
        <dbReference type="RuleBase" id="RU003953"/>
    </source>
</evidence>
<dbReference type="RefSeq" id="WP_316257507.1">
    <property type="nucleotide sequence ID" value="NZ_CP132449.1"/>
</dbReference>
<dbReference type="Pfam" id="PF12627">
    <property type="entry name" value="PolyA_pol_RNAbd"/>
    <property type="match status" value="1"/>
</dbReference>
<keyword evidence="8" id="KW-0694">RNA-binding</keyword>
<evidence type="ECO:0000313" key="11">
    <source>
        <dbReference type="EMBL" id="WNY64316.1"/>
    </source>
</evidence>
<protein>
    <submittedName>
        <fullName evidence="11">CCA tRNA nucleotidyltransferase</fullName>
    </submittedName>
</protein>
<evidence type="ECO:0000259" key="9">
    <source>
        <dbReference type="Pfam" id="PF01743"/>
    </source>
</evidence>
<keyword evidence="5" id="KW-0479">Metal-binding</keyword>
<name>A0ABZ0CIV0_9SPIR</name>
<dbReference type="PANTHER" id="PTHR46173">
    <property type="entry name" value="CCA TRNA NUCLEOTIDYLTRANSFERASE 1, MITOCHONDRIAL"/>
    <property type="match status" value="1"/>
</dbReference>
<evidence type="ECO:0000313" key="12">
    <source>
        <dbReference type="Proteomes" id="UP001305925"/>
    </source>
</evidence>
<evidence type="ECO:0000256" key="3">
    <source>
        <dbReference type="ARBA" id="ARBA00022694"/>
    </source>
</evidence>
<evidence type="ECO:0000256" key="2">
    <source>
        <dbReference type="ARBA" id="ARBA00022679"/>
    </source>
</evidence>
<proteinExistence type="inferred from homology"/>
<evidence type="ECO:0000256" key="4">
    <source>
        <dbReference type="ARBA" id="ARBA00022695"/>
    </source>
</evidence>
<dbReference type="InterPro" id="IPR032828">
    <property type="entry name" value="PolyA_RNA-bd"/>
</dbReference>
<evidence type="ECO:0000256" key="1">
    <source>
        <dbReference type="ARBA" id="ARBA00001946"/>
    </source>
</evidence>
<keyword evidence="12" id="KW-1185">Reference proteome</keyword>
<dbReference type="InterPro" id="IPR043519">
    <property type="entry name" value="NT_sf"/>
</dbReference>
<dbReference type="InterPro" id="IPR002646">
    <property type="entry name" value="PolA_pol_head_dom"/>
</dbReference>
<evidence type="ECO:0000256" key="6">
    <source>
        <dbReference type="ARBA" id="ARBA00022741"/>
    </source>
</evidence>
<dbReference type="SUPFAM" id="SSF81891">
    <property type="entry name" value="Poly A polymerase C-terminal region-like"/>
    <property type="match status" value="1"/>
</dbReference>
<dbReference type="PANTHER" id="PTHR46173:SF1">
    <property type="entry name" value="CCA TRNA NUCLEOTIDYLTRANSFERASE 1, MITOCHONDRIAL"/>
    <property type="match status" value="1"/>
</dbReference>
<organism evidence="11 12">
    <name type="scientific">Borreliella americana</name>
    <dbReference type="NCBI Taxonomy" id="478807"/>
    <lineage>
        <taxon>Bacteria</taxon>
        <taxon>Pseudomonadati</taxon>
        <taxon>Spirochaetota</taxon>
        <taxon>Spirochaetia</taxon>
        <taxon>Spirochaetales</taxon>
        <taxon>Borreliaceae</taxon>
        <taxon>Borreliella</taxon>
    </lineage>
</organism>
<comment type="cofactor">
    <cofactor evidence="1">
        <name>Mg(2+)</name>
        <dbReference type="ChEBI" id="CHEBI:18420"/>
    </cofactor>
</comment>
<dbReference type="Proteomes" id="UP001305925">
    <property type="component" value="Chromosome"/>
</dbReference>
<gene>
    <name evidence="11" type="ORF">QIA00_03545</name>
</gene>
<sequence length="411" mass="48516">MNLGKNNQNIIKIGRIFKKNNYEFYLVGGALRDLLLNKQPYDFDFATNATPEEIITLFPNNNIKTGIKHGTIGIIFNKKIFEITTYRIEKEYENNRAPKQVEYTKNLIKDLERRDFTINAIAMDIFNFKIIDCYNGKKDLNKKIIRCIGNPNKRLEEDALRILRAARFSSTLNFNIEKNTLISMKYKKENILMISKERIKNEFHKLLEGVNIQKGIYYLKKVDFFKIFFNLEIKTKVIKKITLLDKNKFYLKAITILTIKKPIKELKEKLTLLKFSNKEIKLILFYRSIIDNNNIFNVKKLSDIRYLLSKSTREHYKEIIDIYKALKGKKKKYLFIIKNIKRKKLLKNPLSLKDLKINGKDIQNLEQIENKNIGTILNILLGCVIENPKLNTKNYLIKKIKSLKVNIFHGF</sequence>
<keyword evidence="4" id="KW-0548">Nucleotidyltransferase</keyword>
<dbReference type="Gene3D" id="1.10.3090.10">
    <property type="entry name" value="cca-adding enzyme, domain 2"/>
    <property type="match status" value="1"/>
</dbReference>
<evidence type="ECO:0000259" key="10">
    <source>
        <dbReference type="Pfam" id="PF12627"/>
    </source>
</evidence>
<feature type="domain" description="tRNA nucleotidyltransferase/poly(A) polymerase RNA and SrmB- binding" evidence="10">
    <location>
        <begin position="173"/>
        <end position="229"/>
    </location>
</feature>
<keyword evidence="6" id="KW-0547">Nucleotide-binding</keyword>
<dbReference type="SUPFAM" id="SSF81301">
    <property type="entry name" value="Nucleotidyltransferase"/>
    <property type="match status" value="1"/>
</dbReference>
<dbReference type="InterPro" id="IPR050264">
    <property type="entry name" value="Bact_CCA-adding_enz_type3_sf"/>
</dbReference>
<evidence type="ECO:0000256" key="5">
    <source>
        <dbReference type="ARBA" id="ARBA00022723"/>
    </source>
</evidence>
<accession>A0ABZ0CIV0</accession>